<dbReference type="EMBL" id="MU277219">
    <property type="protein sequence ID" value="KAI0060469.1"/>
    <property type="molecule type" value="Genomic_DNA"/>
</dbReference>
<protein>
    <submittedName>
        <fullName evidence="1">Uncharacterized protein</fullName>
    </submittedName>
</protein>
<comment type="caution">
    <text evidence="1">The sequence shown here is derived from an EMBL/GenBank/DDBJ whole genome shotgun (WGS) entry which is preliminary data.</text>
</comment>
<proteinExistence type="predicted"/>
<reference evidence="1" key="2">
    <citation type="journal article" date="2022" name="New Phytol.">
        <title>Evolutionary transition to the ectomycorrhizal habit in the genomes of a hyperdiverse lineage of mushroom-forming fungi.</title>
        <authorList>
            <person name="Looney B."/>
            <person name="Miyauchi S."/>
            <person name="Morin E."/>
            <person name="Drula E."/>
            <person name="Courty P.E."/>
            <person name="Kohler A."/>
            <person name="Kuo A."/>
            <person name="LaButti K."/>
            <person name="Pangilinan J."/>
            <person name="Lipzen A."/>
            <person name="Riley R."/>
            <person name="Andreopoulos W."/>
            <person name="He G."/>
            <person name="Johnson J."/>
            <person name="Nolan M."/>
            <person name="Tritt A."/>
            <person name="Barry K.W."/>
            <person name="Grigoriev I.V."/>
            <person name="Nagy L.G."/>
            <person name="Hibbett D."/>
            <person name="Henrissat B."/>
            <person name="Matheny P.B."/>
            <person name="Labbe J."/>
            <person name="Martin F.M."/>
        </authorList>
    </citation>
    <scope>NUCLEOTIDE SEQUENCE</scope>
    <source>
        <strain evidence="1">HHB10654</strain>
    </source>
</reference>
<name>A0ACB8SVG8_9AGAM</name>
<dbReference type="Proteomes" id="UP000814140">
    <property type="component" value="Unassembled WGS sequence"/>
</dbReference>
<gene>
    <name evidence="1" type="ORF">BV25DRAFT_966635</name>
</gene>
<sequence>MPKRSGRTGWGACSLYLSCQEVVGGARHGAYARGCGFRVDSDSANIVLAVSVRRSRESQIPTIIVVSSNRVQAR</sequence>
<evidence type="ECO:0000313" key="2">
    <source>
        <dbReference type="Proteomes" id="UP000814140"/>
    </source>
</evidence>
<accession>A0ACB8SVG8</accession>
<keyword evidence="2" id="KW-1185">Reference proteome</keyword>
<organism evidence="1 2">
    <name type="scientific">Artomyces pyxidatus</name>
    <dbReference type="NCBI Taxonomy" id="48021"/>
    <lineage>
        <taxon>Eukaryota</taxon>
        <taxon>Fungi</taxon>
        <taxon>Dikarya</taxon>
        <taxon>Basidiomycota</taxon>
        <taxon>Agaricomycotina</taxon>
        <taxon>Agaricomycetes</taxon>
        <taxon>Russulales</taxon>
        <taxon>Auriscalpiaceae</taxon>
        <taxon>Artomyces</taxon>
    </lineage>
</organism>
<reference evidence="1" key="1">
    <citation type="submission" date="2021-03" db="EMBL/GenBank/DDBJ databases">
        <authorList>
            <consortium name="DOE Joint Genome Institute"/>
            <person name="Ahrendt S."/>
            <person name="Looney B.P."/>
            <person name="Miyauchi S."/>
            <person name="Morin E."/>
            <person name="Drula E."/>
            <person name="Courty P.E."/>
            <person name="Chicoki N."/>
            <person name="Fauchery L."/>
            <person name="Kohler A."/>
            <person name="Kuo A."/>
            <person name="Labutti K."/>
            <person name="Pangilinan J."/>
            <person name="Lipzen A."/>
            <person name="Riley R."/>
            <person name="Andreopoulos W."/>
            <person name="He G."/>
            <person name="Johnson J."/>
            <person name="Barry K.W."/>
            <person name="Grigoriev I.V."/>
            <person name="Nagy L."/>
            <person name="Hibbett D."/>
            <person name="Henrissat B."/>
            <person name="Matheny P.B."/>
            <person name="Labbe J."/>
            <person name="Martin F."/>
        </authorList>
    </citation>
    <scope>NUCLEOTIDE SEQUENCE</scope>
    <source>
        <strain evidence="1">HHB10654</strain>
    </source>
</reference>
<evidence type="ECO:0000313" key="1">
    <source>
        <dbReference type="EMBL" id="KAI0060469.1"/>
    </source>
</evidence>